<evidence type="ECO:0000313" key="3">
    <source>
        <dbReference type="Proteomes" id="UP001174936"/>
    </source>
</evidence>
<gene>
    <name evidence="2" type="ORF">B0T16DRAFT_443128</name>
</gene>
<feature type="compositionally biased region" description="Basic and acidic residues" evidence="1">
    <location>
        <begin position="238"/>
        <end position="269"/>
    </location>
</feature>
<feature type="region of interest" description="Disordered" evidence="1">
    <location>
        <begin position="214"/>
        <end position="289"/>
    </location>
</feature>
<comment type="caution">
    <text evidence="2">The sequence shown here is derived from an EMBL/GenBank/DDBJ whole genome shotgun (WGS) entry which is preliminary data.</text>
</comment>
<dbReference type="Proteomes" id="UP001174936">
    <property type="component" value="Unassembled WGS sequence"/>
</dbReference>
<feature type="compositionally biased region" description="Basic residues" evidence="1">
    <location>
        <begin position="223"/>
        <end position="235"/>
    </location>
</feature>
<accession>A0AA40CV67</accession>
<evidence type="ECO:0000313" key="2">
    <source>
        <dbReference type="EMBL" id="KAK0651727.1"/>
    </source>
</evidence>
<evidence type="ECO:0000256" key="1">
    <source>
        <dbReference type="SAM" id="MobiDB-lite"/>
    </source>
</evidence>
<keyword evidence="3" id="KW-1185">Reference proteome</keyword>
<dbReference type="AlphaFoldDB" id="A0AA40CV67"/>
<reference evidence="2" key="1">
    <citation type="submission" date="2023-06" db="EMBL/GenBank/DDBJ databases">
        <title>Genome-scale phylogeny and comparative genomics of the fungal order Sordariales.</title>
        <authorList>
            <consortium name="Lawrence Berkeley National Laboratory"/>
            <person name="Hensen N."/>
            <person name="Bonometti L."/>
            <person name="Westerberg I."/>
            <person name="Brannstrom I.O."/>
            <person name="Guillou S."/>
            <person name="Cros-Aarteil S."/>
            <person name="Calhoun S."/>
            <person name="Haridas S."/>
            <person name="Kuo A."/>
            <person name="Mondo S."/>
            <person name="Pangilinan J."/>
            <person name="Riley R."/>
            <person name="Labutti K."/>
            <person name="Andreopoulos B."/>
            <person name="Lipzen A."/>
            <person name="Chen C."/>
            <person name="Yanf M."/>
            <person name="Daum C."/>
            <person name="Ng V."/>
            <person name="Clum A."/>
            <person name="Steindorff A."/>
            <person name="Ohm R."/>
            <person name="Martin F."/>
            <person name="Silar P."/>
            <person name="Natvig D."/>
            <person name="Lalanne C."/>
            <person name="Gautier V."/>
            <person name="Ament-Velasquez S.L."/>
            <person name="Kruys A."/>
            <person name="Hutchinson M.I."/>
            <person name="Powell A.J."/>
            <person name="Barry K."/>
            <person name="Miller A.N."/>
            <person name="Grigoriev I.V."/>
            <person name="Debuchy R."/>
            <person name="Gladieux P."/>
            <person name="Thoren M.H."/>
            <person name="Johannesson H."/>
        </authorList>
    </citation>
    <scope>NUCLEOTIDE SEQUENCE</scope>
    <source>
        <strain evidence="2">SMH2532-1</strain>
    </source>
</reference>
<organism evidence="2 3">
    <name type="scientific">Cercophora newfieldiana</name>
    <dbReference type="NCBI Taxonomy" id="92897"/>
    <lineage>
        <taxon>Eukaryota</taxon>
        <taxon>Fungi</taxon>
        <taxon>Dikarya</taxon>
        <taxon>Ascomycota</taxon>
        <taxon>Pezizomycotina</taxon>
        <taxon>Sordariomycetes</taxon>
        <taxon>Sordariomycetidae</taxon>
        <taxon>Sordariales</taxon>
        <taxon>Lasiosphaeriaceae</taxon>
        <taxon>Cercophora</taxon>
    </lineage>
</organism>
<proteinExistence type="predicted"/>
<sequence>MSSYYLSMPLNADANANASNANANTPLPLVDWEFGDAPLGSTGLLGAPWAENTGENASGSVPVDEEAGVNTGNPDGLIDLLQGNPFTNADATPVGLFVDPADLLRGYEEREAFRLLAAATAAEDGENAFGALDVDEYAAAAAAAAPAPAIAGPPEEPGVNAEWQGLQTGNSLDDEGEIVFLGSQVRTQVGPAPALAANIADVDNSGLNVGDIAGPVPALGAPARRRPVGRPRGSKNRSPAEREEAKAKAERAKKERQEGRQQKKAERVGLKRRGKARATVPGYNAPAPAPAQAQAQAPAAYFAPARLAAPAAYFAPAPLAVPAQHFVPARAAPQPPPPQIDLDGEGVGGFVDWVAPGAAGLGPGLLSPPLEGPQLPPERPTALLGGWRYGVLR</sequence>
<protein>
    <submittedName>
        <fullName evidence="2">Uncharacterized protein</fullName>
    </submittedName>
</protein>
<name>A0AA40CV67_9PEZI</name>
<dbReference type="EMBL" id="JAULSV010000002">
    <property type="protein sequence ID" value="KAK0651727.1"/>
    <property type="molecule type" value="Genomic_DNA"/>
</dbReference>
<feature type="region of interest" description="Disordered" evidence="1">
    <location>
        <begin position="148"/>
        <end position="169"/>
    </location>
</feature>